<dbReference type="AlphaFoldDB" id="A0A560HCM8"/>
<dbReference type="Proteomes" id="UP000315751">
    <property type="component" value="Unassembled WGS sequence"/>
</dbReference>
<keyword evidence="2" id="KW-1185">Reference proteome</keyword>
<evidence type="ECO:0000313" key="1">
    <source>
        <dbReference type="EMBL" id="TWB44123.1"/>
    </source>
</evidence>
<name>A0A560HCM8_9PROT</name>
<dbReference type="RefSeq" id="WP_145729968.1">
    <property type="nucleotide sequence ID" value="NZ_VITR01000003.1"/>
</dbReference>
<protein>
    <recommendedName>
        <fullName evidence="3">DUF945 domain-containing protein</fullName>
    </recommendedName>
</protein>
<sequence>MRMGKVLGAAAGVAVLAGIGYWGAGYYMGQKVIRELDAALAQVPEGVKVTRGSASFSLATQTLHVENLVIAGANLRGEAAALDIQGLSMRALASGLRADDTTATEQDVVPVASHITLRDIKVSGEGVEETIALSEMDQIGFRPWALHQPGTPTLDQVKAAFAAVSDRLATAPQAPLLPSEMSGPFQILAQAMAVGLLVVDYGDITQTGISARLKVPVVGPTGAGASPGQVVAGYDRVVLKGFHAGVYGPMEMTGLTETLPQGVVKVAQSTWAGGDLRAPAHALLRGEPLSEAMFNGVSVGSFSINGLSGQGPNGQPLQLGSMTLDPIVVADGHIPAGGLTLQGLVIDTAGLGDPQTGALAKAMGLTKLTMGMALHYKWDVKGSAVTLERTSVKVDELGELTLDAHFHGTASNQDLTTLLQSAQLDQARLSYVDHTLVDRLLRFNASQQGKTVDAARDQVVATLQANGQVLAASPRGEALLKAVVALVRQPGTLTLDAKPAAPVPLVPFFTSAMPAPAVVIDTLGLDATTAP</sequence>
<reference evidence="1 2" key="1">
    <citation type="submission" date="2019-06" db="EMBL/GenBank/DDBJ databases">
        <title>Genomic Encyclopedia of Type Strains, Phase IV (KMG-V): Genome sequencing to study the core and pangenomes of soil and plant-associated prokaryotes.</title>
        <authorList>
            <person name="Whitman W."/>
        </authorList>
    </citation>
    <scope>NUCLEOTIDE SEQUENCE [LARGE SCALE GENOMIC DNA]</scope>
    <source>
        <strain evidence="1 2">BR 11622</strain>
    </source>
</reference>
<evidence type="ECO:0008006" key="3">
    <source>
        <dbReference type="Google" id="ProtNLM"/>
    </source>
</evidence>
<dbReference type="EMBL" id="VITR01000003">
    <property type="protein sequence ID" value="TWB44123.1"/>
    <property type="molecule type" value="Genomic_DNA"/>
</dbReference>
<gene>
    <name evidence="1" type="ORF">FBZ90_10329</name>
</gene>
<dbReference type="OrthoDB" id="7824623at2"/>
<organism evidence="1 2">
    <name type="scientific">Nitrospirillum amazonense</name>
    <dbReference type="NCBI Taxonomy" id="28077"/>
    <lineage>
        <taxon>Bacteria</taxon>
        <taxon>Pseudomonadati</taxon>
        <taxon>Pseudomonadota</taxon>
        <taxon>Alphaproteobacteria</taxon>
        <taxon>Rhodospirillales</taxon>
        <taxon>Azospirillaceae</taxon>
        <taxon>Nitrospirillum</taxon>
    </lineage>
</organism>
<accession>A0A560HCM8</accession>
<comment type="caution">
    <text evidence="1">The sequence shown here is derived from an EMBL/GenBank/DDBJ whole genome shotgun (WGS) entry which is preliminary data.</text>
</comment>
<proteinExistence type="predicted"/>
<evidence type="ECO:0000313" key="2">
    <source>
        <dbReference type="Proteomes" id="UP000315751"/>
    </source>
</evidence>